<evidence type="ECO:0000259" key="4">
    <source>
        <dbReference type="Pfam" id="PF00550"/>
    </source>
</evidence>
<sequence>MQELRTLTRRGAPSPLPAAGRVDPARPALIAPDGAVVDHGTLRSRVDAVASGLRTGDRRLAHIELGATVDDIVAYLAVLEAGHVALLLPPGHAADAVRRAWPADLDVRAGRIDPLHDGDAPRHLLHPDLALLLSTSGSTGSPKLVRLSHANLTSNAHAIAAALGLSAGDRGVTSLPLHYCFGLSVLHSHLAIGASVALTDRSILDAGFWDTVDDGVTTLAVVPHMIELAETTGVLERPHPSLRLITQAGGRMAEDRVRRTAELGAAHGWGLSVMYGQSEATARIAVQDPGATLTSPSTVGRPVPGTQLRLDRDVPESDGISGEIVVTGPGVMLGYAEHPDDLALGRMVTELRTGDLGVLDGDRLRIVGRRAGFVKVLGLRIDLARVEAALERQGLVACVTGDDGGLRVAAEPVPGEPRDTTASRVRRLAAEAAGLGVGHVRVAVAPLARLANGKVDRAGCDVLVRATDPEECADSRQRIDSPGAAVRVAAALRDVLGVGDVDLDRSFVALGGDSLTHVQAAARLSAVLGDLPADWHHRPLRELIDSAPTAPASTTSRPRRWQRLEASVILRAIAAVIICGSHAELFRILGGAHTLMAVAGYSTALFGLSAAGVAARWRSGTRLLIGVAVPTAVTALIGMTYGRYGWGNVFLVNWATGNIATARRNELWFVDVLVLCVLLATALLSVPALARRWLADPWRVAVALLVAGLVSRFAILSVDHDSPMRGIMPTVFWLFAAGMALAVARTRRRTELTLALALLGTLGYFPDDPARNAVIAGGIAVLALVRSVPLPSLVVPLVTVLAAASLHIYLIQFHVLTLMSRTVTDDSLARTLAALAAGVILWRLTAGPISRLQDLLVPLRSPHPTPERIAP</sequence>
<dbReference type="InterPro" id="IPR042099">
    <property type="entry name" value="ANL_N_sf"/>
</dbReference>
<protein>
    <submittedName>
        <fullName evidence="5">Uncharacterized protein</fullName>
    </submittedName>
</protein>
<dbReference type="Pfam" id="PF00550">
    <property type="entry name" value="PP-binding"/>
    <property type="match status" value="1"/>
</dbReference>
<dbReference type="EMBL" id="MBQD01000024">
    <property type="protein sequence ID" value="OCL31965.1"/>
    <property type="molecule type" value="Genomic_DNA"/>
</dbReference>
<proteinExistence type="inferred from homology"/>
<keyword evidence="6" id="KW-1185">Reference proteome</keyword>
<dbReference type="RefSeq" id="WP_068752313.1">
    <property type="nucleotide sequence ID" value="NZ_LR214441.1"/>
</dbReference>
<comment type="caution">
    <text evidence="5">The sequence shown here is derived from an EMBL/GenBank/DDBJ whole genome shotgun (WGS) entry which is preliminary data.</text>
</comment>
<dbReference type="PANTHER" id="PTHR43201:SF5">
    <property type="entry name" value="MEDIUM-CHAIN ACYL-COA LIGASE ACSF2, MITOCHONDRIAL"/>
    <property type="match status" value="1"/>
</dbReference>
<dbReference type="Pfam" id="PF00501">
    <property type="entry name" value="AMP-binding"/>
    <property type="match status" value="1"/>
</dbReference>
<dbReference type="InterPro" id="IPR000873">
    <property type="entry name" value="AMP-dep_synth/lig_dom"/>
</dbReference>
<evidence type="ECO:0000313" key="5">
    <source>
        <dbReference type="EMBL" id="OCL31965.1"/>
    </source>
</evidence>
<dbReference type="SUPFAM" id="SSF47336">
    <property type="entry name" value="ACP-like"/>
    <property type="match status" value="1"/>
</dbReference>
<dbReference type="Gene3D" id="3.40.50.12780">
    <property type="entry name" value="N-terminal domain of ligase-like"/>
    <property type="match status" value="1"/>
</dbReference>
<comment type="similarity">
    <text evidence="1">Belongs to the ATP-dependent AMP-binding enzyme family.</text>
</comment>
<feature type="domain" description="Carrier" evidence="4">
    <location>
        <begin position="487"/>
        <end position="533"/>
    </location>
</feature>
<dbReference type="GO" id="GO:0006631">
    <property type="term" value="P:fatty acid metabolic process"/>
    <property type="evidence" value="ECO:0007669"/>
    <property type="project" value="TreeGrafter"/>
</dbReference>
<dbReference type="InterPro" id="IPR009081">
    <property type="entry name" value="PP-bd_ACP"/>
</dbReference>
<keyword evidence="2" id="KW-0436">Ligase</keyword>
<dbReference type="GO" id="GO:0031956">
    <property type="term" value="F:medium-chain fatty acid-CoA ligase activity"/>
    <property type="evidence" value="ECO:0007669"/>
    <property type="project" value="TreeGrafter"/>
</dbReference>
<evidence type="ECO:0000313" key="6">
    <source>
        <dbReference type="Proteomes" id="UP000093501"/>
    </source>
</evidence>
<dbReference type="InterPro" id="IPR036736">
    <property type="entry name" value="ACP-like_sf"/>
</dbReference>
<dbReference type="AlphaFoldDB" id="A0A1C0AIT6"/>
<gene>
    <name evidence="5" type="ORF">BCR15_07890</name>
</gene>
<evidence type="ECO:0000259" key="3">
    <source>
        <dbReference type="Pfam" id="PF00501"/>
    </source>
</evidence>
<evidence type="ECO:0000256" key="1">
    <source>
        <dbReference type="ARBA" id="ARBA00006432"/>
    </source>
</evidence>
<dbReference type="Proteomes" id="UP000093501">
    <property type="component" value="Unassembled WGS sequence"/>
</dbReference>
<dbReference type="Gene3D" id="1.10.1200.10">
    <property type="entry name" value="ACP-like"/>
    <property type="match status" value="1"/>
</dbReference>
<name>A0A1C0AIT6_9ACTN</name>
<feature type="domain" description="AMP-dependent synthetase/ligase" evidence="3">
    <location>
        <begin position="126"/>
        <end position="335"/>
    </location>
</feature>
<dbReference type="PANTHER" id="PTHR43201">
    <property type="entry name" value="ACYL-COA SYNTHETASE"/>
    <property type="match status" value="1"/>
</dbReference>
<reference evidence="6" key="1">
    <citation type="submission" date="2016-07" db="EMBL/GenBank/DDBJ databases">
        <authorList>
            <person name="Florea S."/>
            <person name="Webb J.S."/>
            <person name="Jaromczyk J."/>
            <person name="Schardl C.L."/>
        </authorList>
    </citation>
    <scope>NUCLEOTIDE SEQUENCE [LARGE SCALE GENOMIC DNA]</scope>
    <source>
        <strain evidence="6">IPBSL-7</strain>
    </source>
</reference>
<accession>A0A1C0AIT6</accession>
<organism evidence="5 6">
    <name type="scientific">Tessaracoccus lapidicaptus</name>
    <dbReference type="NCBI Taxonomy" id="1427523"/>
    <lineage>
        <taxon>Bacteria</taxon>
        <taxon>Bacillati</taxon>
        <taxon>Actinomycetota</taxon>
        <taxon>Actinomycetes</taxon>
        <taxon>Propionibacteriales</taxon>
        <taxon>Propionibacteriaceae</taxon>
        <taxon>Tessaracoccus</taxon>
    </lineage>
</organism>
<dbReference type="SUPFAM" id="SSF56801">
    <property type="entry name" value="Acetyl-CoA synthetase-like"/>
    <property type="match status" value="1"/>
</dbReference>
<evidence type="ECO:0000256" key="2">
    <source>
        <dbReference type="ARBA" id="ARBA00022598"/>
    </source>
</evidence>